<dbReference type="Proteomes" id="UP000796880">
    <property type="component" value="Unassembled WGS sequence"/>
</dbReference>
<proteinExistence type="predicted"/>
<protein>
    <recommendedName>
        <fullName evidence="9">BAG family molecular chaperone regulator 1</fullName>
    </recommendedName>
</protein>
<keyword evidence="3" id="KW-0175">Coiled coil</keyword>
<comment type="function">
    <text evidence="2">Co-chaperone that regulates diverse cellular pathways, such as programmed cell death and stress responses.</text>
</comment>
<dbReference type="PANTHER" id="PTHR12329:SF36">
    <property type="entry name" value="UBIQUITIN-LIKE DOMAIN-CONTAINING PROTEIN"/>
    <property type="match status" value="1"/>
</dbReference>
<dbReference type="GO" id="GO:0005737">
    <property type="term" value="C:cytoplasm"/>
    <property type="evidence" value="ECO:0007669"/>
    <property type="project" value="TreeGrafter"/>
</dbReference>
<keyword evidence="8" id="KW-1185">Reference proteome</keyword>
<dbReference type="PANTHER" id="PTHR12329">
    <property type="entry name" value="BCL2-ASSOCIATED ATHANOGENE"/>
    <property type="match status" value="1"/>
</dbReference>
<dbReference type="GO" id="GO:0051087">
    <property type="term" value="F:protein-folding chaperone binding"/>
    <property type="evidence" value="ECO:0007669"/>
    <property type="project" value="InterPro"/>
</dbReference>
<dbReference type="GO" id="GO:0050821">
    <property type="term" value="P:protein stabilization"/>
    <property type="evidence" value="ECO:0007669"/>
    <property type="project" value="TreeGrafter"/>
</dbReference>
<feature type="domain" description="BAG" evidence="6">
    <location>
        <begin position="141"/>
        <end position="219"/>
    </location>
</feature>
<dbReference type="InterPro" id="IPR036533">
    <property type="entry name" value="BAG_dom_sf"/>
</dbReference>
<feature type="domain" description="Ubiquitin-like" evidence="5">
    <location>
        <begin position="46"/>
        <end position="116"/>
    </location>
</feature>
<feature type="region of interest" description="Disordered" evidence="4">
    <location>
        <begin position="1"/>
        <end position="26"/>
    </location>
</feature>
<evidence type="ECO:0000259" key="5">
    <source>
        <dbReference type="PROSITE" id="PS50053"/>
    </source>
</evidence>
<dbReference type="InterPro" id="IPR029071">
    <property type="entry name" value="Ubiquitin-like_domsf"/>
</dbReference>
<dbReference type="Pfam" id="PF02179">
    <property type="entry name" value="BAG"/>
    <property type="match status" value="1"/>
</dbReference>
<name>A0A8K0H9K2_9ROSA</name>
<dbReference type="InterPro" id="IPR000626">
    <property type="entry name" value="Ubiquitin-like_dom"/>
</dbReference>
<dbReference type="InterPro" id="IPR039773">
    <property type="entry name" value="BAG_chaperone_regulator"/>
</dbReference>
<reference evidence="7" key="1">
    <citation type="submission" date="2020-03" db="EMBL/GenBank/DDBJ databases">
        <title>A high-quality chromosome-level genome assembly of a woody plant with both climbing and erect habits, Rhamnella rubrinervis.</title>
        <authorList>
            <person name="Lu Z."/>
            <person name="Yang Y."/>
            <person name="Zhu X."/>
            <person name="Sun Y."/>
        </authorList>
    </citation>
    <scope>NUCLEOTIDE SEQUENCE</scope>
    <source>
        <strain evidence="7">BYM</strain>
        <tissue evidence="7">Leaf</tissue>
    </source>
</reference>
<dbReference type="SMART" id="SM00264">
    <property type="entry name" value="BAG"/>
    <property type="match status" value="1"/>
</dbReference>
<accession>A0A8K0H9K2</accession>
<dbReference type="SUPFAM" id="SSF63491">
    <property type="entry name" value="BAG domain"/>
    <property type="match status" value="1"/>
</dbReference>
<feature type="coiled-coil region" evidence="3">
    <location>
        <begin position="135"/>
        <end position="162"/>
    </location>
</feature>
<dbReference type="PROSITE" id="PS50053">
    <property type="entry name" value="UBIQUITIN_2"/>
    <property type="match status" value="1"/>
</dbReference>
<dbReference type="AlphaFoldDB" id="A0A8K0H9K2"/>
<evidence type="ECO:0000313" key="7">
    <source>
        <dbReference type="EMBL" id="KAF3448487.1"/>
    </source>
</evidence>
<dbReference type="OrthoDB" id="776628at2759"/>
<gene>
    <name evidence="7" type="ORF">FNV43_RR09200</name>
</gene>
<evidence type="ECO:0000256" key="3">
    <source>
        <dbReference type="SAM" id="Coils"/>
    </source>
</evidence>
<evidence type="ECO:0000256" key="2">
    <source>
        <dbReference type="ARBA" id="ARBA00058673"/>
    </source>
</evidence>
<evidence type="ECO:0000259" key="6">
    <source>
        <dbReference type="PROSITE" id="PS51035"/>
    </source>
</evidence>
<sequence>MFSSTNKASVSGGEKSPSLGGLDVRPGGLLVQQRNSDMRSSSVSVSNIRVRVKYGSSYHDIYISSQASFGELKKKLAEPTGVHHLDQKLIFNNKERDSKAFLDVMRVKDGSKMVLLEDVASKERRYLEMCRISAVEKATNSLAKINFEVDKLEGEVTTIENKATRGGKVAEKDVVNLSEILMSKLILLDGIVADGELKQQRGKQVRRVQKYIETLDLLRLQSSKTSIIADKTRIQQQMNSISHMPKPMQKIMQVPQMPKKPLEQSESLVVSTKWETFE</sequence>
<evidence type="ECO:0000313" key="8">
    <source>
        <dbReference type="Proteomes" id="UP000796880"/>
    </source>
</evidence>
<evidence type="ECO:0000256" key="1">
    <source>
        <dbReference type="ARBA" id="ARBA00023186"/>
    </source>
</evidence>
<dbReference type="Gene3D" id="3.10.20.90">
    <property type="entry name" value="Phosphatidylinositol 3-kinase Catalytic Subunit, Chain A, domain 1"/>
    <property type="match status" value="1"/>
</dbReference>
<evidence type="ECO:0000256" key="4">
    <source>
        <dbReference type="SAM" id="MobiDB-lite"/>
    </source>
</evidence>
<dbReference type="PROSITE" id="PS51035">
    <property type="entry name" value="BAG"/>
    <property type="match status" value="1"/>
</dbReference>
<dbReference type="InterPro" id="IPR003103">
    <property type="entry name" value="BAG_domain"/>
</dbReference>
<evidence type="ECO:0008006" key="9">
    <source>
        <dbReference type="Google" id="ProtNLM"/>
    </source>
</evidence>
<keyword evidence="1" id="KW-0143">Chaperone</keyword>
<dbReference type="FunFam" id="3.10.20.90:FF:000298">
    <property type="entry name" value="BAG family molecular chaperone regulator 1"/>
    <property type="match status" value="1"/>
</dbReference>
<dbReference type="Gene3D" id="1.20.58.120">
    <property type="entry name" value="BAG domain"/>
    <property type="match status" value="1"/>
</dbReference>
<dbReference type="SUPFAM" id="SSF54236">
    <property type="entry name" value="Ubiquitin-like"/>
    <property type="match status" value="1"/>
</dbReference>
<dbReference type="GO" id="GO:0000774">
    <property type="term" value="F:adenyl-nucleotide exchange factor activity"/>
    <property type="evidence" value="ECO:0007669"/>
    <property type="project" value="TreeGrafter"/>
</dbReference>
<comment type="caution">
    <text evidence="7">The sequence shown here is derived from an EMBL/GenBank/DDBJ whole genome shotgun (WGS) entry which is preliminary data.</text>
</comment>
<organism evidence="7 8">
    <name type="scientific">Rhamnella rubrinervis</name>
    <dbReference type="NCBI Taxonomy" id="2594499"/>
    <lineage>
        <taxon>Eukaryota</taxon>
        <taxon>Viridiplantae</taxon>
        <taxon>Streptophyta</taxon>
        <taxon>Embryophyta</taxon>
        <taxon>Tracheophyta</taxon>
        <taxon>Spermatophyta</taxon>
        <taxon>Magnoliopsida</taxon>
        <taxon>eudicotyledons</taxon>
        <taxon>Gunneridae</taxon>
        <taxon>Pentapetalae</taxon>
        <taxon>rosids</taxon>
        <taxon>fabids</taxon>
        <taxon>Rosales</taxon>
        <taxon>Rhamnaceae</taxon>
        <taxon>rhamnoid group</taxon>
        <taxon>Rhamneae</taxon>
        <taxon>Rhamnella</taxon>
    </lineage>
</organism>
<dbReference type="EMBL" id="VOIH02000004">
    <property type="protein sequence ID" value="KAF3448487.1"/>
    <property type="molecule type" value="Genomic_DNA"/>
</dbReference>